<gene>
    <name evidence="2" type="ordered locus">CNE_BB1p10450</name>
</gene>
<dbReference type="KEGG" id="cnc:CNE_BB1p10450"/>
<sequence>MRRVHAKLGIPSQLSPSIHLGHSQNCKKETLMIHHLDHLVLTTGNEEACVEFYVGLLGMKLETFGEGRKAFKFGEQKINLHVKGKEFEPKAHLPVPGALDLCFIAAIPLDDVIAQLNARGAQIIEGPVARTGANYRIRSIYLRDPDLNLIEISERADA</sequence>
<evidence type="ECO:0000259" key="1">
    <source>
        <dbReference type="PROSITE" id="PS51819"/>
    </source>
</evidence>
<reference evidence="2 3" key="1">
    <citation type="journal article" date="2011" name="J. Bacteriol.">
        <title>Complete genome sequence of the type strain Cupriavidus necator N-1.</title>
        <authorList>
            <person name="Poehlein A."/>
            <person name="Kusian B."/>
            <person name="Friedrich B."/>
            <person name="Daniel R."/>
            <person name="Bowien B."/>
        </authorList>
    </citation>
    <scope>NUCLEOTIDE SEQUENCE [LARGE SCALE GENOMIC DNA]</scope>
    <source>
        <strain evidence="3">ATCC 43291 / DSM 13513 / CCUG 52238 / LMG 8453 / N-1</strain>
        <plasmid evidence="2 3">pBB1</plasmid>
    </source>
</reference>
<dbReference type="AlphaFoldDB" id="F8GUP9"/>
<dbReference type="SUPFAM" id="SSF54593">
    <property type="entry name" value="Glyoxalase/Bleomycin resistance protein/Dihydroxybiphenyl dioxygenase"/>
    <property type="match status" value="1"/>
</dbReference>
<feature type="domain" description="VOC" evidence="1">
    <location>
        <begin position="35"/>
        <end position="155"/>
    </location>
</feature>
<organism evidence="2 3">
    <name type="scientific">Cupriavidus necator (strain ATCC 43291 / DSM 13513 / CCUG 52238 / LMG 8453 / N-1)</name>
    <name type="common">Ralstonia eutropha</name>
    <dbReference type="NCBI Taxonomy" id="1042878"/>
    <lineage>
        <taxon>Bacteria</taxon>
        <taxon>Pseudomonadati</taxon>
        <taxon>Pseudomonadota</taxon>
        <taxon>Betaproteobacteria</taxon>
        <taxon>Burkholderiales</taxon>
        <taxon>Burkholderiaceae</taxon>
        <taxon>Cupriavidus</taxon>
    </lineage>
</organism>
<evidence type="ECO:0000313" key="3">
    <source>
        <dbReference type="Proteomes" id="UP000006798"/>
    </source>
</evidence>
<name>F8GUP9_CUPNN</name>
<geneLocation type="plasmid" evidence="2 3">
    <name>pBB1</name>
</geneLocation>
<dbReference type="PROSITE" id="PS51819">
    <property type="entry name" value="VOC"/>
    <property type="match status" value="1"/>
</dbReference>
<dbReference type="InterPro" id="IPR004360">
    <property type="entry name" value="Glyas_Fos-R_dOase_dom"/>
</dbReference>
<protein>
    <submittedName>
        <fullName evidence="2">Metallothiol transferase</fullName>
    </submittedName>
</protein>
<dbReference type="HOGENOM" id="CLU_046006_4_3_4"/>
<dbReference type="CDD" id="cd07253">
    <property type="entry name" value="GLOD5"/>
    <property type="match status" value="1"/>
</dbReference>
<dbReference type="Proteomes" id="UP000006798">
    <property type="component" value="Plasmid pBB1"/>
</dbReference>
<keyword evidence="2" id="KW-0614">Plasmid</keyword>
<dbReference type="InterPro" id="IPR050383">
    <property type="entry name" value="GlyoxalaseI/FosfomycinResist"/>
</dbReference>
<accession>F8GUP9</accession>
<dbReference type="Gene3D" id="3.10.180.10">
    <property type="entry name" value="2,3-Dihydroxybiphenyl 1,2-Dioxygenase, domain 1"/>
    <property type="match status" value="1"/>
</dbReference>
<dbReference type="GO" id="GO:0016740">
    <property type="term" value="F:transferase activity"/>
    <property type="evidence" value="ECO:0007669"/>
    <property type="project" value="UniProtKB-KW"/>
</dbReference>
<dbReference type="PANTHER" id="PTHR21366">
    <property type="entry name" value="GLYOXALASE FAMILY PROTEIN"/>
    <property type="match status" value="1"/>
</dbReference>
<dbReference type="PANTHER" id="PTHR21366:SF14">
    <property type="entry name" value="GLYOXALASE DOMAIN-CONTAINING PROTEIN 5"/>
    <property type="match status" value="1"/>
</dbReference>
<dbReference type="InterPro" id="IPR037523">
    <property type="entry name" value="VOC_core"/>
</dbReference>
<evidence type="ECO:0000313" key="2">
    <source>
        <dbReference type="EMBL" id="AEI82453.1"/>
    </source>
</evidence>
<keyword evidence="2" id="KW-0808">Transferase</keyword>
<dbReference type="InterPro" id="IPR029068">
    <property type="entry name" value="Glyas_Bleomycin-R_OHBP_Dase"/>
</dbReference>
<dbReference type="Pfam" id="PF00903">
    <property type="entry name" value="Glyoxalase"/>
    <property type="match status" value="1"/>
</dbReference>
<proteinExistence type="predicted"/>
<dbReference type="EMBL" id="CP002879">
    <property type="protein sequence ID" value="AEI82453.1"/>
    <property type="molecule type" value="Genomic_DNA"/>
</dbReference>